<comment type="subcellular location">
    <subcellularLocation>
        <location evidence="1">Endoplasmic reticulum membrane</location>
        <topology evidence="1">Single-pass membrane protein</topology>
    </subcellularLocation>
</comment>
<dbReference type="PRINTS" id="PR00625">
    <property type="entry name" value="JDOMAIN"/>
</dbReference>
<keyword evidence="2 6" id="KW-0812">Transmembrane</keyword>
<dbReference type="CDD" id="cd06257">
    <property type="entry name" value="DnaJ"/>
    <property type="match status" value="1"/>
</dbReference>
<dbReference type="PROSITE" id="PS50076">
    <property type="entry name" value="DNAJ_2"/>
    <property type="match status" value="1"/>
</dbReference>
<dbReference type="GO" id="GO:0005789">
    <property type="term" value="C:endoplasmic reticulum membrane"/>
    <property type="evidence" value="ECO:0007669"/>
    <property type="project" value="UniProtKB-SubCell"/>
</dbReference>
<dbReference type="PROSITE" id="PS00636">
    <property type="entry name" value="DNAJ_1"/>
    <property type="match status" value="1"/>
</dbReference>
<dbReference type="AlphaFoldDB" id="A0A0V0R831"/>
<dbReference type="InterPro" id="IPR018253">
    <property type="entry name" value="DnaJ_domain_CS"/>
</dbReference>
<dbReference type="SUPFAM" id="SSF46565">
    <property type="entry name" value="Chaperone J-domain"/>
    <property type="match status" value="1"/>
</dbReference>
<evidence type="ECO:0000256" key="2">
    <source>
        <dbReference type="ARBA" id="ARBA00022692"/>
    </source>
</evidence>
<keyword evidence="5 6" id="KW-0472">Membrane</keyword>
<dbReference type="EMBL" id="LDAU01000025">
    <property type="protein sequence ID" value="KRX10638.1"/>
    <property type="molecule type" value="Genomic_DNA"/>
</dbReference>
<dbReference type="SMART" id="SM00271">
    <property type="entry name" value="DnaJ"/>
    <property type="match status" value="1"/>
</dbReference>
<feature type="transmembrane region" description="Helical" evidence="6">
    <location>
        <begin position="137"/>
        <end position="156"/>
    </location>
</feature>
<dbReference type="OMA" id="DDRMRKK"/>
<evidence type="ECO:0000313" key="9">
    <source>
        <dbReference type="Proteomes" id="UP000054937"/>
    </source>
</evidence>
<feature type="domain" description="J" evidence="7">
    <location>
        <begin position="15"/>
        <end position="79"/>
    </location>
</feature>
<name>A0A0V0R831_PSEPJ</name>
<evidence type="ECO:0000256" key="3">
    <source>
        <dbReference type="ARBA" id="ARBA00022824"/>
    </source>
</evidence>
<dbReference type="Pfam" id="PF00226">
    <property type="entry name" value="DnaJ"/>
    <property type="match status" value="1"/>
</dbReference>
<dbReference type="InterPro" id="IPR036869">
    <property type="entry name" value="J_dom_sf"/>
</dbReference>
<keyword evidence="4 6" id="KW-1133">Transmembrane helix</keyword>
<evidence type="ECO:0000259" key="7">
    <source>
        <dbReference type="PROSITE" id="PS50076"/>
    </source>
</evidence>
<evidence type="ECO:0000256" key="5">
    <source>
        <dbReference type="ARBA" id="ARBA00023136"/>
    </source>
</evidence>
<evidence type="ECO:0000256" key="6">
    <source>
        <dbReference type="SAM" id="Phobius"/>
    </source>
</evidence>
<dbReference type="InterPro" id="IPR015399">
    <property type="entry name" value="DUF1977_DnaJ-like"/>
</dbReference>
<organism evidence="8 9">
    <name type="scientific">Pseudocohnilembus persalinus</name>
    <name type="common">Ciliate</name>
    <dbReference type="NCBI Taxonomy" id="266149"/>
    <lineage>
        <taxon>Eukaryota</taxon>
        <taxon>Sar</taxon>
        <taxon>Alveolata</taxon>
        <taxon>Ciliophora</taxon>
        <taxon>Intramacronucleata</taxon>
        <taxon>Oligohymenophorea</taxon>
        <taxon>Scuticociliatia</taxon>
        <taxon>Philasterida</taxon>
        <taxon>Pseudocohnilembidae</taxon>
        <taxon>Pseudocohnilembus</taxon>
    </lineage>
</organism>
<comment type="caution">
    <text evidence="8">The sequence shown here is derived from an EMBL/GenBank/DDBJ whole genome shotgun (WGS) entry which is preliminary data.</text>
</comment>
<dbReference type="InterPro" id="IPR051100">
    <property type="entry name" value="DnaJ_subfamily_B/C"/>
</dbReference>
<dbReference type="PANTHER" id="PTHR43908">
    <property type="entry name" value="AT29763P-RELATED"/>
    <property type="match status" value="1"/>
</dbReference>
<reference evidence="8 9" key="1">
    <citation type="journal article" date="2015" name="Sci. Rep.">
        <title>Genome of the facultative scuticociliatosis pathogen Pseudocohnilembus persalinus provides insight into its virulence through horizontal gene transfer.</title>
        <authorList>
            <person name="Xiong J."/>
            <person name="Wang G."/>
            <person name="Cheng J."/>
            <person name="Tian M."/>
            <person name="Pan X."/>
            <person name="Warren A."/>
            <person name="Jiang C."/>
            <person name="Yuan D."/>
            <person name="Miao W."/>
        </authorList>
    </citation>
    <scope>NUCLEOTIDE SEQUENCE [LARGE SCALE GENOMIC DNA]</scope>
    <source>
        <strain evidence="8">36N120E</strain>
    </source>
</reference>
<proteinExistence type="predicted"/>
<protein>
    <submittedName>
        <fullName evidence="8">DnaJ domain</fullName>
    </submittedName>
</protein>
<dbReference type="PANTHER" id="PTHR43908:SF3">
    <property type="entry name" value="AT29763P-RELATED"/>
    <property type="match status" value="1"/>
</dbReference>
<dbReference type="OrthoDB" id="552049at2759"/>
<dbReference type="Proteomes" id="UP000054937">
    <property type="component" value="Unassembled WGS sequence"/>
</dbReference>
<keyword evidence="3" id="KW-0256">Endoplasmic reticulum</keyword>
<evidence type="ECO:0000256" key="4">
    <source>
        <dbReference type="ARBA" id="ARBA00022989"/>
    </source>
</evidence>
<dbReference type="FunCoup" id="A0A0V0R831">
    <property type="interactions" value="162"/>
</dbReference>
<accession>A0A0V0R831</accession>
<gene>
    <name evidence="8" type="ORF">PPERSA_05458</name>
</gene>
<evidence type="ECO:0000256" key="1">
    <source>
        <dbReference type="ARBA" id="ARBA00004389"/>
    </source>
</evidence>
<dbReference type="GO" id="GO:0030544">
    <property type="term" value="F:Hsp70 protein binding"/>
    <property type="evidence" value="ECO:0007669"/>
    <property type="project" value="TreeGrafter"/>
</dbReference>
<dbReference type="Gene3D" id="1.10.287.110">
    <property type="entry name" value="DnaJ domain"/>
    <property type="match status" value="1"/>
</dbReference>
<dbReference type="Pfam" id="PF09320">
    <property type="entry name" value="DUF1977"/>
    <property type="match status" value="1"/>
</dbReference>
<evidence type="ECO:0000313" key="8">
    <source>
        <dbReference type="EMBL" id="KRX10638.1"/>
    </source>
</evidence>
<keyword evidence="9" id="KW-1185">Reference proteome</keyword>
<dbReference type="GO" id="GO:0071218">
    <property type="term" value="P:cellular response to misfolded protein"/>
    <property type="evidence" value="ECO:0007669"/>
    <property type="project" value="TreeGrafter"/>
</dbReference>
<dbReference type="InParanoid" id="A0A0V0R831"/>
<sequence length="273" mass="32663">MMNDSDVRRYLSMKDFYQILGVSRQATDDEIKKAYRKLALKFHPDKCRLEGANEVFKKIAQAYDCLSDKDKRAFYDRTGQEEPTQQYHNQYHDQDIDPNDIFNFFFGAGGAHQFRQQQYRRRQGHPQQQGQMNFMNLLQFLPIIILLFSSQIFSMFQEQPLYQFQRSYGYNVKRSTLVMGVDYFVDSSFAGKVRVDPNLLKRVEYEVDSTYINNLRQTCYQSQQLKRQMNQQAKMQKSDYYKKLYEQKAKQVDLNSCKRLDVLAQEHDLDKYY</sequence>
<dbReference type="InterPro" id="IPR001623">
    <property type="entry name" value="DnaJ_domain"/>
</dbReference>